<dbReference type="AlphaFoldDB" id="A0A9P9J411"/>
<name>A0A9P9J411_9HYPO</name>
<dbReference type="Proteomes" id="UP000738349">
    <property type="component" value="Unassembled WGS sequence"/>
</dbReference>
<proteinExistence type="predicted"/>
<reference evidence="1" key="1">
    <citation type="journal article" date="2021" name="Nat. Commun.">
        <title>Genetic determinants of endophytism in the Arabidopsis root mycobiome.</title>
        <authorList>
            <person name="Mesny F."/>
            <person name="Miyauchi S."/>
            <person name="Thiergart T."/>
            <person name="Pickel B."/>
            <person name="Atanasova L."/>
            <person name="Karlsson M."/>
            <person name="Huettel B."/>
            <person name="Barry K.W."/>
            <person name="Haridas S."/>
            <person name="Chen C."/>
            <person name="Bauer D."/>
            <person name="Andreopoulos W."/>
            <person name="Pangilinan J."/>
            <person name="LaButti K."/>
            <person name="Riley R."/>
            <person name="Lipzen A."/>
            <person name="Clum A."/>
            <person name="Drula E."/>
            <person name="Henrissat B."/>
            <person name="Kohler A."/>
            <person name="Grigoriev I.V."/>
            <person name="Martin F.M."/>
            <person name="Hacquard S."/>
        </authorList>
    </citation>
    <scope>NUCLEOTIDE SEQUENCE</scope>
    <source>
        <strain evidence="1">MPI-CAGE-AT-0147</strain>
    </source>
</reference>
<keyword evidence="2" id="KW-1185">Reference proteome</keyword>
<evidence type="ECO:0000313" key="1">
    <source>
        <dbReference type="EMBL" id="KAH7146281.1"/>
    </source>
</evidence>
<dbReference type="OrthoDB" id="5125317at2759"/>
<comment type="caution">
    <text evidence="1">The sequence shown here is derived from an EMBL/GenBank/DDBJ whole genome shotgun (WGS) entry which is preliminary data.</text>
</comment>
<dbReference type="EMBL" id="JAGMUV010000008">
    <property type="protein sequence ID" value="KAH7146281.1"/>
    <property type="molecule type" value="Genomic_DNA"/>
</dbReference>
<sequence>MQLDIYFNTDPSKEQADRCRHTRLITGRPTIDVPGLAEQFGLPGLKPVIVLPSSALGGKYLLTDQTGAYFLWNELQPELWRFKFEGSTISLLEVITLVSTENYGNTDLVQQFNPDIAGRSRRAG</sequence>
<protein>
    <submittedName>
        <fullName evidence="1">Uncharacterized protein</fullName>
    </submittedName>
</protein>
<gene>
    <name evidence="1" type="ORF">EDB81DRAFT_883702</name>
</gene>
<evidence type="ECO:0000313" key="2">
    <source>
        <dbReference type="Proteomes" id="UP000738349"/>
    </source>
</evidence>
<organism evidence="1 2">
    <name type="scientific">Dactylonectria macrodidyma</name>
    <dbReference type="NCBI Taxonomy" id="307937"/>
    <lineage>
        <taxon>Eukaryota</taxon>
        <taxon>Fungi</taxon>
        <taxon>Dikarya</taxon>
        <taxon>Ascomycota</taxon>
        <taxon>Pezizomycotina</taxon>
        <taxon>Sordariomycetes</taxon>
        <taxon>Hypocreomycetidae</taxon>
        <taxon>Hypocreales</taxon>
        <taxon>Nectriaceae</taxon>
        <taxon>Dactylonectria</taxon>
    </lineage>
</organism>
<accession>A0A9P9J411</accession>